<dbReference type="InterPro" id="IPR048423">
    <property type="entry name" value="DRL_cat"/>
</dbReference>
<dbReference type="Gene3D" id="3.40.50.720">
    <property type="entry name" value="NAD(P)-binding Rossmann-like Domain"/>
    <property type="match status" value="1"/>
</dbReference>
<dbReference type="EMBL" id="REFZ01000010">
    <property type="protein sequence ID" value="RQG99177.1"/>
    <property type="molecule type" value="Genomic_DNA"/>
</dbReference>
<accession>A0A3N6M9R0</accession>
<dbReference type="PANTHER" id="PTHR37850:SF2">
    <property type="entry name" value="SAF DOMAIN PROTEIN"/>
    <property type="match status" value="1"/>
</dbReference>
<dbReference type="Pfam" id="PF21135">
    <property type="entry name" value="DRL_cat"/>
    <property type="match status" value="1"/>
</dbReference>
<sequence length="431" mass="45562">MSTTSLYRELELLESTDDSVSLGIIGVGRMGRSIAITSERLTGIEVVAIADVDLDRSWETVQAMGYDETNVGVAETVPEADAMLSDGHRVLTTDGFVLPQLEKLDVIICATGIPQVGAKAALRSITNGKHVVMLTDETDAVVGPYLSLLAKEAGVTYCGAAGDEPGAIMELYNFVKSCGFDVVAAGKGKNNPLDRTATPSSVAEQAREKDLNPEIYTAFVDGTNSMLEMTMVANATGLTVDTRGMHGPEVSSVEALADVFSTGGESGILSQSGVVDYALGGDVAPGVFVVVTTESDTIQEDLEYLKLGSGPNYVFYRSYHIPTIEPLLSAARAGLGGDASLVPQKPVVDTVAVAKCDLSAGDEIDGIGGHTVYGLTERADVVADENMVPISLVEGATVQQSVSKDEPIRYEDVEVQDSDLYHLRKLQDSHF</sequence>
<dbReference type="InterPro" id="IPR036291">
    <property type="entry name" value="NAD(P)-bd_dom_sf"/>
</dbReference>
<dbReference type="SMART" id="SM00858">
    <property type="entry name" value="SAF"/>
    <property type="match status" value="1"/>
</dbReference>
<dbReference type="OrthoDB" id="269692at2157"/>
<evidence type="ECO:0000313" key="2">
    <source>
        <dbReference type="EMBL" id="RQG99177.1"/>
    </source>
</evidence>
<proteinExistence type="predicted"/>
<dbReference type="Proteomes" id="UP000281431">
    <property type="component" value="Unassembled WGS sequence"/>
</dbReference>
<dbReference type="SUPFAM" id="SSF51735">
    <property type="entry name" value="NAD(P)-binding Rossmann-fold domains"/>
    <property type="match status" value="1"/>
</dbReference>
<evidence type="ECO:0000313" key="3">
    <source>
        <dbReference type="Proteomes" id="UP000281431"/>
    </source>
</evidence>
<evidence type="ECO:0000259" key="1">
    <source>
        <dbReference type="SMART" id="SM00858"/>
    </source>
</evidence>
<dbReference type="CDD" id="cd11616">
    <property type="entry name" value="SAF_DH_OX_like"/>
    <property type="match status" value="1"/>
</dbReference>
<keyword evidence="3" id="KW-1185">Reference proteome</keyword>
<dbReference type="PANTHER" id="PTHR37850">
    <property type="entry name" value="STRU PROTEIN"/>
    <property type="match status" value="1"/>
</dbReference>
<dbReference type="AlphaFoldDB" id="A0A3N6M9R0"/>
<gene>
    <name evidence="2" type="ORF">EA472_15005</name>
</gene>
<comment type="caution">
    <text evidence="2">The sequence shown here is derived from an EMBL/GenBank/DDBJ whole genome shotgun (WGS) entry which is preliminary data.</text>
</comment>
<organism evidence="2 3">
    <name type="scientific">Natrarchaeobius chitinivorans</name>
    <dbReference type="NCBI Taxonomy" id="1679083"/>
    <lineage>
        <taxon>Archaea</taxon>
        <taxon>Methanobacteriati</taxon>
        <taxon>Methanobacteriota</taxon>
        <taxon>Stenosarchaea group</taxon>
        <taxon>Halobacteria</taxon>
        <taxon>Halobacteriales</taxon>
        <taxon>Natrialbaceae</taxon>
        <taxon>Natrarchaeobius</taxon>
    </lineage>
</organism>
<feature type="domain" description="SAF" evidence="1">
    <location>
        <begin position="349"/>
        <end position="414"/>
    </location>
</feature>
<dbReference type="Pfam" id="PF08666">
    <property type="entry name" value="SAF"/>
    <property type="match status" value="1"/>
</dbReference>
<protein>
    <submittedName>
        <fullName evidence="2">NAD(P)-dependent oxidoreductase</fullName>
    </submittedName>
</protein>
<name>A0A3N6M9R0_NATCH</name>
<dbReference type="InterPro" id="IPR013974">
    <property type="entry name" value="SAF"/>
</dbReference>
<reference evidence="2 3" key="1">
    <citation type="submission" date="2018-10" db="EMBL/GenBank/DDBJ databases">
        <title>Natrarchaeobius chitinivorans gen. nov., sp. nov., and Natrarchaeobius haloalkaliphilus sp. nov., alkaliphilic, chitin-utilizing haloarchaea from hypersaline alkaline lakes.</title>
        <authorList>
            <person name="Sorokin D.Y."/>
            <person name="Elcheninov A.G."/>
            <person name="Kostrikina N.A."/>
            <person name="Bale N.J."/>
            <person name="Sinninghe Damste J.S."/>
            <person name="Khijniak T.V."/>
            <person name="Kublanov I.V."/>
            <person name="Toshchakov S.V."/>
        </authorList>
    </citation>
    <scope>NUCLEOTIDE SEQUENCE [LARGE SCALE GENOMIC DNA]</scope>
    <source>
        <strain evidence="2 3">AArcht7</strain>
    </source>
</reference>